<evidence type="ECO:0000313" key="4">
    <source>
        <dbReference type="EMBL" id="MCA9759162.1"/>
    </source>
</evidence>
<organism evidence="4 5">
    <name type="scientific">Eiseniibacteriota bacterium</name>
    <dbReference type="NCBI Taxonomy" id="2212470"/>
    <lineage>
        <taxon>Bacteria</taxon>
        <taxon>Candidatus Eiseniibacteriota</taxon>
    </lineage>
</organism>
<evidence type="ECO:0000259" key="3">
    <source>
        <dbReference type="Pfam" id="PF13635"/>
    </source>
</evidence>
<keyword evidence="4" id="KW-0547">Nucleotide-binding</keyword>
<dbReference type="Proteomes" id="UP000739538">
    <property type="component" value="Unassembled WGS sequence"/>
</dbReference>
<feature type="region of interest" description="Disordered" evidence="1">
    <location>
        <begin position="143"/>
        <end position="162"/>
    </location>
</feature>
<comment type="caution">
    <text evidence="4">The sequence shown here is derived from an EMBL/GenBank/DDBJ whole genome shotgun (WGS) entry which is preliminary data.</text>
</comment>
<sequence>MIPRTLAPVLSRRAQEFPVVFLTGPRQSGKTTLARDTFPDFQYVSLEELATRRLAEEDPAGFLGELAGKTGAILDEVQNAPGLFSYIQRFVDEERSGPLILAGSQNFLLSERISQSLAGRTSVLELLPFSVAELFGRDAREPDDLARQVSHPAEDSKQTNSEKTNAWPLGELLFAGLFPRIHDRGIEPQVWLDSYLRTYVERDVRLLSGVGDLDAFTRFVALCAGRTGGLLNLSSLGNDAGVSHVTAKKWISILRASYVLDLVQPHHQNFSKRIVKSPKLHFLDSGLLCFLLGIRTASELWTHPLRGSIFESFVYAEFKKCFLHHGVRERIYFWRDRQGEIDLLIDQGTSRLPIEVKSGQTLPDDAFRELDRYVALSGDDRGVVVTGGDERRRHRSHLIVPWWDIS</sequence>
<dbReference type="Pfam" id="PF13635">
    <property type="entry name" value="DUF4143"/>
    <property type="match status" value="1"/>
</dbReference>
<dbReference type="InterPro" id="IPR041682">
    <property type="entry name" value="AAA_14"/>
</dbReference>
<dbReference type="PANTHER" id="PTHR43566">
    <property type="entry name" value="CONSERVED PROTEIN"/>
    <property type="match status" value="1"/>
</dbReference>
<dbReference type="InterPro" id="IPR027417">
    <property type="entry name" value="P-loop_NTPase"/>
</dbReference>
<dbReference type="EMBL" id="JAGQHS010000275">
    <property type="protein sequence ID" value="MCA9759162.1"/>
    <property type="molecule type" value="Genomic_DNA"/>
</dbReference>
<feature type="compositionally biased region" description="Basic and acidic residues" evidence="1">
    <location>
        <begin position="143"/>
        <end position="157"/>
    </location>
</feature>
<gene>
    <name evidence="4" type="ORF">KDA27_25435</name>
</gene>
<proteinExistence type="predicted"/>
<dbReference type="PANTHER" id="PTHR43566:SF2">
    <property type="entry name" value="DUF4143 DOMAIN-CONTAINING PROTEIN"/>
    <property type="match status" value="1"/>
</dbReference>
<dbReference type="GO" id="GO:0005524">
    <property type="term" value="F:ATP binding"/>
    <property type="evidence" value="ECO:0007669"/>
    <property type="project" value="UniProtKB-KW"/>
</dbReference>
<protein>
    <submittedName>
        <fullName evidence="4">ATP-binding protein</fullName>
    </submittedName>
</protein>
<name>A0A956NI74_UNCEI</name>
<reference evidence="4" key="1">
    <citation type="submission" date="2020-04" db="EMBL/GenBank/DDBJ databases">
        <authorList>
            <person name="Zhang T."/>
        </authorList>
    </citation>
    <scope>NUCLEOTIDE SEQUENCE</scope>
    <source>
        <strain evidence="4">HKST-UBA02</strain>
    </source>
</reference>
<feature type="domain" description="DUF4143" evidence="3">
    <location>
        <begin position="201"/>
        <end position="359"/>
    </location>
</feature>
<reference evidence="4" key="2">
    <citation type="journal article" date="2021" name="Microbiome">
        <title>Successional dynamics and alternative stable states in a saline activated sludge microbial community over 9 years.</title>
        <authorList>
            <person name="Wang Y."/>
            <person name="Ye J."/>
            <person name="Ju F."/>
            <person name="Liu L."/>
            <person name="Boyd J.A."/>
            <person name="Deng Y."/>
            <person name="Parks D.H."/>
            <person name="Jiang X."/>
            <person name="Yin X."/>
            <person name="Woodcroft B.J."/>
            <person name="Tyson G.W."/>
            <person name="Hugenholtz P."/>
            <person name="Polz M.F."/>
            <person name="Zhang T."/>
        </authorList>
    </citation>
    <scope>NUCLEOTIDE SEQUENCE</scope>
    <source>
        <strain evidence="4">HKST-UBA02</strain>
    </source>
</reference>
<evidence type="ECO:0000313" key="5">
    <source>
        <dbReference type="Proteomes" id="UP000739538"/>
    </source>
</evidence>
<dbReference type="SUPFAM" id="SSF52540">
    <property type="entry name" value="P-loop containing nucleoside triphosphate hydrolases"/>
    <property type="match status" value="1"/>
</dbReference>
<evidence type="ECO:0000256" key="1">
    <source>
        <dbReference type="SAM" id="MobiDB-lite"/>
    </source>
</evidence>
<accession>A0A956NI74</accession>
<keyword evidence="4" id="KW-0067">ATP-binding</keyword>
<evidence type="ECO:0000259" key="2">
    <source>
        <dbReference type="Pfam" id="PF13173"/>
    </source>
</evidence>
<dbReference type="Pfam" id="PF13173">
    <property type="entry name" value="AAA_14"/>
    <property type="match status" value="1"/>
</dbReference>
<dbReference type="AlphaFoldDB" id="A0A956NI74"/>
<dbReference type="InterPro" id="IPR025420">
    <property type="entry name" value="DUF4143"/>
</dbReference>
<feature type="domain" description="AAA" evidence="2">
    <location>
        <begin position="18"/>
        <end position="134"/>
    </location>
</feature>